<keyword evidence="2" id="KW-0378">Hydrolase</keyword>
<dbReference type="RefSeq" id="WP_232074731.1">
    <property type="nucleotide sequence ID" value="NZ_AP022871.1"/>
</dbReference>
<dbReference type="GO" id="GO:0016787">
    <property type="term" value="F:hydrolase activity"/>
    <property type="evidence" value="ECO:0007669"/>
    <property type="project" value="UniProtKB-KW"/>
</dbReference>
<dbReference type="InterPro" id="IPR029058">
    <property type="entry name" value="AB_hydrolase_fold"/>
</dbReference>
<keyword evidence="3" id="KW-1185">Reference proteome</keyword>
<dbReference type="InterPro" id="IPR050471">
    <property type="entry name" value="AB_hydrolase"/>
</dbReference>
<dbReference type="EMBL" id="AP022871">
    <property type="protein sequence ID" value="BCB85352.1"/>
    <property type="molecule type" value="Genomic_DNA"/>
</dbReference>
<dbReference type="SUPFAM" id="SSF53474">
    <property type="entry name" value="alpha/beta-Hydrolases"/>
    <property type="match status" value="1"/>
</dbReference>
<dbReference type="Gene3D" id="3.40.50.1820">
    <property type="entry name" value="alpha/beta hydrolase"/>
    <property type="match status" value="1"/>
</dbReference>
<dbReference type="Proteomes" id="UP000503011">
    <property type="component" value="Chromosome"/>
</dbReference>
<dbReference type="PANTHER" id="PTHR43433:SF10">
    <property type="entry name" value="AB HYDROLASE-1 DOMAIN-CONTAINING PROTEIN"/>
    <property type="match status" value="1"/>
</dbReference>
<proteinExistence type="predicted"/>
<gene>
    <name evidence="2" type="ORF">Psuf_026650</name>
</gene>
<dbReference type="PANTHER" id="PTHR43433">
    <property type="entry name" value="HYDROLASE, ALPHA/BETA FOLD FAMILY PROTEIN"/>
    <property type="match status" value="1"/>
</dbReference>
<feature type="domain" description="AB hydrolase-1" evidence="1">
    <location>
        <begin position="30"/>
        <end position="280"/>
    </location>
</feature>
<name>A0A6F8YGX7_9ACTN</name>
<evidence type="ECO:0000259" key="1">
    <source>
        <dbReference type="Pfam" id="PF00561"/>
    </source>
</evidence>
<evidence type="ECO:0000313" key="3">
    <source>
        <dbReference type="Proteomes" id="UP000503011"/>
    </source>
</evidence>
<dbReference type="Pfam" id="PF00561">
    <property type="entry name" value="Abhydrolase_1"/>
    <property type="match status" value="1"/>
</dbReference>
<accession>A0A6F8YGX7</accession>
<reference evidence="2 3" key="2">
    <citation type="submission" date="2020-03" db="EMBL/GenBank/DDBJ databases">
        <authorList>
            <person name="Ichikawa N."/>
            <person name="Kimura A."/>
            <person name="Kitahashi Y."/>
            <person name="Uohara A."/>
        </authorList>
    </citation>
    <scope>NUCLEOTIDE SEQUENCE [LARGE SCALE GENOMIC DNA]</scope>
    <source>
        <strain evidence="2 3">NBRC 105367</strain>
    </source>
</reference>
<dbReference type="AlphaFoldDB" id="A0A6F8YGX7"/>
<protein>
    <submittedName>
        <fullName evidence="2">Alpha/beta hydrolase</fullName>
    </submittedName>
</protein>
<evidence type="ECO:0000313" key="2">
    <source>
        <dbReference type="EMBL" id="BCB85352.1"/>
    </source>
</evidence>
<dbReference type="InterPro" id="IPR000073">
    <property type="entry name" value="AB_hydrolase_1"/>
</dbReference>
<organism evidence="2 3">
    <name type="scientific">Phytohabitans suffuscus</name>
    <dbReference type="NCBI Taxonomy" id="624315"/>
    <lineage>
        <taxon>Bacteria</taxon>
        <taxon>Bacillati</taxon>
        <taxon>Actinomycetota</taxon>
        <taxon>Actinomycetes</taxon>
        <taxon>Micromonosporales</taxon>
        <taxon>Micromonosporaceae</taxon>
    </lineage>
</organism>
<dbReference type="KEGG" id="psuu:Psuf_026650"/>
<sequence>MTLPQAHPDALVDRGDRKLAVDITGDPGGYPIFLMHGTPGSRNGPKPRSIVLHRMGIRLISYDRPGYGESHPMPGRSVGDAADDVRAIADALGIDTFAVVGRSGGGPHALACAAKMPTRVTSTAALVSFAPPNAAGLNWYDGMSEQNVTEYTRADTELSELVEDVKKRTYEMQDDPGTLVRLIDSALCAFDRRVIDDRALRRLITDSYKIAVRQGPYGWIDDTAALRKDWGFSLRDIAAPVLLWHGEQDEFAPQSHTRWLGTQIPHAQVQIQPEAGHFAAVEILPNILVWLTDPQAPIPTVDMVGSTARLGVGVAG</sequence>
<reference evidence="2 3" key="1">
    <citation type="submission" date="2020-03" db="EMBL/GenBank/DDBJ databases">
        <title>Whole genome shotgun sequence of Phytohabitans suffuscus NBRC 105367.</title>
        <authorList>
            <person name="Komaki H."/>
            <person name="Tamura T."/>
        </authorList>
    </citation>
    <scope>NUCLEOTIDE SEQUENCE [LARGE SCALE GENOMIC DNA]</scope>
    <source>
        <strain evidence="2 3">NBRC 105367</strain>
    </source>
</reference>